<protein>
    <submittedName>
        <fullName evidence="2">Uncharacterized protein</fullName>
    </submittedName>
</protein>
<accession>A0A179B3T0</accession>
<feature type="transmembrane region" description="Helical" evidence="1">
    <location>
        <begin position="14"/>
        <end position="34"/>
    </location>
</feature>
<comment type="caution">
    <text evidence="2">The sequence shown here is derived from an EMBL/GenBank/DDBJ whole genome shotgun (WGS) entry which is preliminary data.</text>
</comment>
<keyword evidence="3" id="KW-1185">Reference proteome</keyword>
<feature type="transmembrane region" description="Helical" evidence="1">
    <location>
        <begin position="130"/>
        <end position="151"/>
    </location>
</feature>
<keyword evidence="1" id="KW-1133">Transmembrane helix</keyword>
<feature type="transmembrane region" description="Helical" evidence="1">
    <location>
        <begin position="66"/>
        <end position="87"/>
    </location>
</feature>
<keyword evidence="1" id="KW-0812">Transmembrane</keyword>
<dbReference type="EMBL" id="LVZK01000001">
    <property type="protein sequence ID" value="OAP86357.1"/>
    <property type="molecule type" value="Genomic_DNA"/>
</dbReference>
<evidence type="ECO:0000313" key="3">
    <source>
        <dbReference type="Proteomes" id="UP000078368"/>
    </source>
</evidence>
<organism evidence="2 3">
    <name type="scientific">Peptidiphaga gingivicola</name>
    <dbReference type="NCBI Taxonomy" id="2741497"/>
    <lineage>
        <taxon>Bacteria</taxon>
        <taxon>Bacillati</taxon>
        <taxon>Actinomycetota</taxon>
        <taxon>Actinomycetes</taxon>
        <taxon>Actinomycetales</taxon>
        <taxon>Actinomycetaceae</taxon>
        <taxon>Peptidiphaga</taxon>
    </lineage>
</organism>
<reference evidence="2 3" key="1">
    <citation type="submission" date="2016-04" db="EMBL/GenBank/DDBJ databases">
        <title>Peptidophaga gingivicola gen. nov., sp. nov., isolated from human subgingival plaque.</title>
        <authorList>
            <person name="Beall C.J."/>
            <person name="Mokrzan E.M."/>
            <person name="Griffen A.L."/>
            <person name="Leys E.J."/>
        </authorList>
    </citation>
    <scope>NUCLEOTIDE SEQUENCE [LARGE SCALE GENOMIC DNA]</scope>
    <source>
        <strain evidence="2 3">BA112</strain>
    </source>
</reference>
<name>A0A179B3T0_9ACTO</name>
<dbReference type="Proteomes" id="UP000078368">
    <property type="component" value="Unassembled WGS sequence"/>
</dbReference>
<evidence type="ECO:0000256" key="1">
    <source>
        <dbReference type="SAM" id="Phobius"/>
    </source>
</evidence>
<gene>
    <name evidence="2" type="ORF">A4H34_04185</name>
</gene>
<keyword evidence="1" id="KW-0472">Membrane</keyword>
<feature type="transmembrane region" description="Helical" evidence="1">
    <location>
        <begin position="99"/>
        <end position="118"/>
    </location>
</feature>
<evidence type="ECO:0000313" key="2">
    <source>
        <dbReference type="EMBL" id="OAP86357.1"/>
    </source>
</evidence>
<dbReference type="STRING" id="1823756.A4H34_04185"/>
<dbReference type="RefSeq" id="WP_064231188.1">
    <property type="nucleotide sequence ID" value="NZ_LVZK01000001.1"/>
</dbReference>
<proteinExistence type="predicted"/>
<sequence length="186" mass="19680">MRLSEAGKTPLSQAAPGLAFFLTSALVGVVSLFLPMCDFDEKHDMPDEISDMTLLKALGHSEFTTVGLFISIAAIFVVLGFSLTTFVTGGKLTSIQTAGRAGVTAGVAFVVGRIVDFIKMKRDDFPFDQLGMGFILFTVVGVFMLITGFVVQNTADRIEAESKASDFDAAAVHGQGAASEADQSEP</sequence>
<dbReference type="AlphaFoldDB" id="A0A179B3T0"/>